<dbReference type="SUPFAM" id="SSF51658">
    <property type="entry name" value="Xylose isomerase-like"/>
    <property type="match status" value="1"/>
</dbReference>
<dbReference type="EMBL" id="VTER01000006">
    <property type="protein sequence ID" value="TYS47556.1"/>
    <property type="molecule type" value="Genomic_DNA"/>
</dbReference>
<reference evidence="2 3" key="1">
    <citation type="submission" date="2019-08" db="EMBL/GenBank/DDBJ databases">
        <title>Bacillus genomes from the desert of Cuatro Cienegas, Coahuila.</title>
        <authorList>
            <person name="Olmedo-Alvarez G."/>
        </authorList>
    </citation>
    <scope>NUCLEOTIDE SEQUENCE [LARGE SCALE GENOMIC DNA]</scope>
    <source>
        <strain evidence="2 3">CH446_14T</strain>
    </source>
</reference>
<evidence type="ECO:0000313" key="3">
    <source>
        <dbReference type="Proteomes" id="UP000322139"/>
    </source>
</evidence>
<dbReference type="PANTHER" id="PTHR12110">
    <property type="entry name" value="HYDROXYPYRUVATE ISOMERASE"/>
    <property type="match status" value="1"/>
</dbReference>
<keyword evidence="2" id="KW-0413">Isomerase</keyword>
<feature type="domain" description="Xylose isomerase-like TIM barrel" evidence="1">
    <location>
        <begin position="26"/>
        <end position="254"/>
    </location>
</feature>
<dbReference type="Pfam" id="PF01261">
    <property type="entry name" value="AP_endonuc_2"/>
    <property type="match status" value="1"/>
</dbReference>
<sequence>MNLGIRAHDIEKDSLEELAEEIGRKGFSCIQLALGKSLPALYPSPGTLSPGLARYIGKTFGDAGVQIAVLGCYVNLIHPDLSERRKGLEKFKEHIRYARDFGCSIVGTETGSVLPEMGYSERNFEEKPFLDAVESVAELAQEAEKFGIIVGVEAGVNHPVHSAERLKRLLDLVDSNNVQVIFDPANLITVENYHRQDELLAEAIELLGEKIAIFHAKDFVVEEDQVKIVPAGQGLLNYSLISKLLKDRKPYIQVLMEGTKEPDIDRCADYLSRKFSSRSIGKGLLR</sequence>
<dbReference type="Proteomes" id="UP000322139">
    <property type="component" value="Unassembled WGS sequence"/>
</dbReference>
<dbReference type="InterPro" id="IPR036237">
    <property type="entry name" value="Xyl_isomerase-like_sf"/>
</dbReference>
<dbReference type="InterPro" id="IPR013022">
    <property type="entry name" value="Xyl_isomerase-like_TIM-brl"/>
</dbReference>
<evidence type="ECO:0000313" key="2">
    <source>
        <dbReference type="EMBL" id="TYS47556.1"/>
    </source>
</evidence>
<dbReference type="AlphaFoldDB" id="A0A5D4RCH2"/>
<dbReference type="PANTHER" id="PTHR12110:SF21">
    <property type="entry name" value="XYLOSE ISOMERASE-LIKE TIM BARREL DOMAIN-CONTAINING PROTEIN"/>
    <property type="match status" value="1"/>
</dbReference>
<dbReference type="RefSeq" id="WP_148974901.1">
    <property type="nucleotide sequence ID" value="NZ_JBNIKU010000006.1"/>
</dbReference>
<organism evidence="2 3">
    <name type="scientific">Bacillus infantis</name>
    <dbReference type="NCBI Taxonomy" id="324767"/>
    <lineage>
        <taxon>Bacteria</taxon>
        <taxon>Bacillati</taxon>
        <taxon>Bacillota</taxon>
        <taxon>Bacilli</taxon>
        <taxon>Bacillales</taxon>
        <taxon>Bacillaceae</taxon>
        <taxon>Bacillus</taxon>
    </lineage>
</organism>
<comment type="caution">
    <text evidence="2">The sequence shown here is derived from an EMBL/GenBank/DDBJ whole genome shotgun (WGS) entry which is preliminary data.</text>
</comment>
<dbReference type="GO" id="GO:0016853">
    <property type="term" value="F:isomerase activity"/>
    <property type="evidence" value="ECO:0007669"/>
    <property type="project" value="UniProtKB-KW"/>
</dbReference>
<proteinExistence type="predicted"/>
<dbReference type="Gene3D" id="3.20.20.150">
    <property type="entry name" value="Divalent-metal-dependent TIM barrel enzymes"/>
    <property type="match status" value="1"/>
</dbReference>
<name>A0A5D4RCH2_9BACI</name>
<protein>
    <submittedName>
        <fullName evidence="2">Sugar phosphate isomerase/epimerase</fullName>
    </submittedName>
</protein>
<gene>
    <name evidence="2" type="ORF">FZD51_11435</name>
</gene>
<dbReference type="InterPro" id="IPR050312">
    <property type="entry name" value="IolE/XylAMocC-like"/>
</dbReference>
<evidence type="ECO:0000259" key="1">
    <source>
        <dbReference type="Pfam" id="PF01261"/>
    </source>
</evidence>
<accession>A0A5D4RCH2</accession>